<feature type="non-terminal residue" evidence="1">
    <location>
        <position position="121"/>
    </location>
</feature>
<dbReference type="GO" id="GO:0003676">
    <property type="term" value="F:nucleic acid binding"/>
    <property type="evidence" value="ECO:0007669"/>
    <property type="project" value="InterPro"/>
</dbReference>
<gene>
    <name evidence="1" type="ORF">T12_3884</name>
</gene>
<comment type="caution">
    <text evidence="1">The sequence shown here is derived from an EMBL/GenBank/DDBJ whole genome shotgun (WGS) entry which is preliminary data.</text>
</comment>
<evidence type="ECO:0000313" key="1">
    <source>
        <dbReference type="EMBL" id="KRY04030.1"/>
    </source>
</evidence>
<reference evidence="1 2" key="1">
    <citation type="submission" date="2015-01" db="EMBL/GenBank/DDBJ databases">
        <title>Evolution of Trichinella species and genotypes.</title>
        <authorList>
            <person name="Korhonen P.K."/>
            <person name="Edoardo P."/>
            <person name="Giuseppe L.R."/>
            <person name="Gasser R.B."/>
        </authorList>
    </citation>
    <scope>NUCLEOTIDE SEQUENCE [LARGE SCALE GENOMIC DNA]</scope>
    <source>
        <strain evidence="1">ISS2496</strain>
    </source>
</reference>
<dbReference type="Proteomes" id="UP000054783">
    <property type="component" value="Unassembled WGS sequence"/>
</dbReference>
<proteinExistence type="predicted"/>
<dbReference type="InterPro" id="IPR036397">
    <property type="entry name" value="RNaseH_sf"/>
</dbReference>
<dbReference type="PANTHER" id="PTHR47331:SF1">
    <property type="entry name" value="GAG-LIKE PROTEIN"/>
    <property type="match status" value="1"/>
</dbReference>
<name>A0A0V0YUR9_9BILA</name>
<dbReference type="Gene3D" id="3.30.420.10">
    <property type="entry name" value="Ribonuclease H-like superfamily/Ribonuclease H"/>
    <property type="match status" value="1"/>
</dbReference>
<dbReference type="EMBL" id="JYDQ01002259">
    <property type="protein sequence ID" value="KRY04030.1"/>
    <property type="molecule type" value="Genomic_DNA"/>
</dbReference>
<keyword evidence="2" id="KW-1185">Reference proteome</keyword>
<evidence type="ECO:0008006" key="3">
    <source>
        <dbReference type="Google" id="ProtNLM"/>
    </source>
</evidence>
<dbReference type="AlphaFoldDB" id="A0A0V0YUR9"/>
<accession>A0A0V0YUR9</accession>
<protein>
    <recommendedName>
        <fullName evidence="3">Integrase catalytic domain-containing protein</fullName>
    </recommendedName>
</protein>
<sequence length="121" mass="14053">MGDLPADRATESPPFIHTGVDFAGPLFIRPDVSGRDARANEAYVCMFTCMTTRAVHLELLREQTTDSFLQGLRRFISCRGRTRVIQSDNFRSFKLGDTFIQCLFRDSKWEKLQRKFNEERI</sequence>
<organism evidence="1 2">
    <name type="scientific">Trichinella patagoniensis</name>
    <dbReference type="NCBI Taxonomy" id="990121"/>
    <lineage>
        <taxon>Eukaryota</taxon>
        <taxon>Metazoa</taxon>
        <taxon>Ecdysozoa</taxon>
        <taxon>Nematoda</taxon>
        <taxon>Enoplea</taxon>
        <taxon>Dorylaimia</taxon>
        <taxon>Trichinellida</taxon>
        <taxon>Trichinellidae</taxon>
        <taxon>Trichinella</taxon>
    </lineage>
</organism>
<dbReference type="PANTHER" id="PTHR47331">
    <property type="entry name" value="PHD-TYPE DOMAIN-CONTAINING PROTEIN"/>
    <property type="match status" value="1"/>
</dbReference>
<evidence type="ECO:0000313" key="2">
    <source>
        <dbReference type="Proteomes" id="UP000054783"/>
    </source>
</evidence>
<dbReference type="SUPFAM" id="SSF53098">
    <property type="entry name" value="Ribonuclease H-like"/>
    <property type="match status" value="1"/>
</dbReference>
<dbReference type="InterPro" id="IPR012337">
    <property type="entry name" value="RNaseH-like_sf"/>
</dbReference>
<dbReference type="STRING" id="990121.A0A0V0YUR9"/>